<dbReference type="FunCoup" id="M5EDL5">
    <property type="interactions" value="91"/>
</dbReference>
<evidence type="ECO:0000259" key="5">
    <source>
        <dbReference type="SMART" id="SM00849"/>
    </source>
</evidence>
<evidence type="ECO:0000313" key="6">
    <source>
        <dbReference type="EMBL" id="CCU79137.1"/>
    </source>
</evidence>
<dbReference type="InterPro" id="IPR036866">
    <property type="entry name" value="RibonucZ/Hydroxyglut_hydro"/>
</dbReference>
<dbReference type="Gene3D" id="3.60.15.10">
    <property type="entry name" value="Ribonuclease Z/Hydroxyacylglutathione hydrolase-like"/>
    <property type="match status" value="1"/>
</dbReference>
<dbReference type="GO" id="GO:0046872">
    <property type="term" value="F:metal ion binding"/>
    <property type="evidence" value="ECO:0007669"/>
    <property type="project" value="UniProtKB-KW"/>
</dbReference>
<dbReference type="STRING" id="1293054.HSACCH_01095"/>
<reference evidence="7" key="1">
    <citation type="journal article" date="2013" name="Genome Announc.">
        <title>Genome Sequence of Halanaerobium saccharolyticum subsp. saccharolyticum Strain DSM 6643T, a Halophilic Hydrogen-Producing Bacterium.</title>
        <authorList>
            <person name="Kivisto A."/>
            <person name="Larjo A."/>
            <person name="Ciranna A."/>
            <person name="Santala V."/>
            <person name="Roos C."/>
            <person name="Karp M."/>
        </authorList>
    </citation>
    <scope>NUCLEOTIDE SEQUENCE [LARGE SCALE GENOMIC DNA]</scope>
    <source>
        <strain evidence="7">DSM 6643</strain>
    </source>
</reference>
<proteinExistence type="predicted"/>
<dbReference type="OrthoDB" id="9802248at2"/>
<keyword evidence="4" id="KW-0862">Zinc</keyword>
<dbReference type="RefSeq" id="WP_005488482.1">
    <property type="nucleotide sequence ID" value="NZ_CAUI01000015.1"/>
</dbReference>
<feature type="domain" description="Metallo-beta-lactamase" evidence="5">
    <location>
        <begin position="12"/>
        <end position="207"/>
    </location>
</feature>
<dbReference type="PANTHER" id="PTHR46233:SF3">
    <property type="entry name" value="HYDROXYACYLGLUTATHIONE HYDROLASE GLOC"/>
    <property type="match status" value="1"/>
</dbReference>
<dbReference type="eggNOG" id="COG0491">
    <property type="taxonomic scope" value="Bacteria"/>
</dbReference>
<comment type="cofactor">
    <cofactor evidence="1">
        <name>Zn(2+)</name>
        <dbReference type="ChEBI" id="CHEBI:29105"/>
    </cofactor>
</comment>
<name>M5EDL5_9FIRM</name>
<dbReference type="PANTHER" id="PTHR46233">
    <property type="entry name" value="HYDROXYACYLGLUTATHIONE HYDROLASE GLOC"/>
    <property type="match status" value="1"/>
</dbReference>
<organism evidence="6 7">
    <name type="scientific">Halanaerobium saccharolyticum subsp. saccharolyticum DSM 6643</name>
    <dbReference type="NCBI Taxonomy" id="1293054"/>
    <lineage>
        <taxon>Bacteria</taxon>
        <taxon>Bacillati</taxon>
        <taxon>Bacillota</taxon>
        <taxon>Clostridia</taxon>
        <taxon>Halanaerobiales</taxon>
        <taxon>Halanaerobiaceae</taxon>
        <taxon>Halanaerobium</taxon>
    </lineage>
</organism>
<dbReference type="GO" id="GO:0016787">
    <property type="term" value="F:hydrolase activity"/>
    <property type="evidence" value="ECO:0007669"/>
    <property type="project" value="UniProtKB-KW"/>
</dbReference>
<accession>M5EDL5</accession>
<dbReference type="Pfam" id="PF00753">
    <property type="entry name" value="Lactamase_B"/>
    <property type="match status" value="1"/>
</dbReference>
<evidence type="ECO:0000313" key="7">
    <source>
        <dbReference type="Proteomes" id="UP000012063"/>
    </source>
</evidence>
<evidence type="ECO:0000256" key="2">
    <source>
        <dbReference type="ARBA" id="ARBA00022723"/>
    </source>
</evidence>
<dbReference type="SUPFAM" id="SSF56281">
    <property type="entry name" value="Metallo-hydrolase/oxidoreductase"/>
    <property type="match status" value="1"/>
</dbReference>
<comment type="caution">
    <text evidence="6">The sequence shown here is derived from an EMBL/GenBank/DDBJ whole genome shotgun (WGS) entry which is preliminary data.</text>
</comment>
<dbReference type="CDD" id="cd07721">
    <property type="entry name" value="yflN-like_MBL-fold"/>
    <property type="match status" value="1"/>
</dbReference>
<dbReference type="SMART" id="SM00849">
    <property type="entry name" value="Lactamase_B"/>
    <property type="match status" value="1"/>
</dbReference>
<dbReference type="InterPro" id="IPR001279">
    <property type="entry name" value="Metallo-B-lactamas"/>
</dbReference>
<keyword evidence="7" id="KW-1185">Reference proteome</keyword>
<dbReference type="EMBL" id="CAUI01000015">
    <property type="protein sequence ID" value="CCU79137.1"/>
    <property type="molecule type" value="Genomic_DNA"/>
</dbReference>
<evidence type="ECO:0000256" key="4">
    <source>
        <dbReference type="ARBA" id="ARBA00022833"/>
    </source>
</evidence>
<dbReference type="AlphaFoldDB" id="M5EDL5"/>
<gene>
    <name evidence="6" type="ORF">HSACCH_01095</name>
</gene>
<dbReference type="InterPro" id="IPR051453">
    <property type="entry name" value="MBL_Glyoxalase_II"/>
</dbReference>
<keyword evidence="3" id="KW-0378">Hydrolase</keyword>
<dbReference type="Proteomes" id="UP000012063">
    <property type="component" value="Unassembled WGS sequence"/>
</dbReference>
<sequence length="224" mass="25095">MSKIIKQIKLGKSNAYLIETEKGFILIDAGMPDKVGKIKKILVEKNADLKDITLIIITHVHYDHVGSLSALKEKTGAKILVHETEKEFLEKGKTDFPAGTVLISKLISKLSNLISEGKFEAVSPDITIKDNYDLKQHGIEGEIIHTPGHTNGSICVIINEEDIICGDTLFNFMPHSVYPPFANDKKQLIKSWKKIKQYNCKRFHPGHGSVFGKDKFIKTLNKKS</sequence>
<evidence type="ECO:0000256" key="3">
    <source>
        <dbReference type="ARBA" id="ARBA00022801"/>
    </source>
</evidence>
<protein>
    <recommendedName>
        <fullName evidence="5">Metallo-beta-lactamase domain-containing protein</fullName>
    </recommendedName>
</protein>
<evidence type="ECO:0000256" key="1">
    <source>
        <dbReference type="ARBA" id="ARBA00001947"/>
    </source>
</evidence>
<keyword evidence="2" id="KW-0479">Metal-binding</keyword>
<dbReference type="InParanoid" id="M5EDL5"/>